<evidence type="ECO:0000313" key="2">
    <source>
        <dbReference type="EMBL" id="KAK3218313.1"/>
    </source>
</evidence>
<comment type="caution">
    <text evidence="2">The sequence shown here is derived from an EMBL/GenBank/DDBJ whole genome shotgun (WGS) entry which is preliminary data.</text>
</comment>
<dbReference type="Pfam" id="PF14111">
    <property type="entry name" value="DUF4283"/>
    <property type="match status" value="1"/>
</dbReference>
<dbReference type="InterPro" id="IPR025558">
    <property type="entry name" value="DUF4283"/>
</dbReference>
<dbReference type="AlphaFoldDB" id="A0AAE0AI86"/>
<name>A0AAE0AI86_9ROSI</name>
<dbReference type="PANTHER" id="PTHR31286:SF167">
    <property type="entry name" value="OS09G0268800 PROTEIN"/>
    <property type="match status" value="1"/>
</dbReference>
<evidence type="ECO:0000259" key="1">
    <source>
        <dbReference type="Pfam" id="PF14111"/>
    </source>
</evidence>
<accession>A0AAE0AI86</accession>
<dbReference type="EMBL" id="JANJYJ010000004">
    <property type="protein sequence ID" value="KAK3218313.1"/>
    <property type="molecule type" value="Genomic_DNA"/>
</dbReference>
<gene>
    <name evidence="2" type="ORF">Dsin_012283</name>
</gene>
<dbReference type="PANTHER" id="PTHR31286">
    <property type="entry name" value="GLYCINE-RICH CELL WALL STRUCTURAL PROTEIN 1.8-LIKE"/>
    <property type="match status" value="1"/>
</dbReference>
<dbReference type="Proteomes" id="UP001281410">
    <property type="component" value="Unassembled WGS sequence"/>
</dbReference>
<sequence>MNADDIVALCASMSLKEIEGPVTSLKDDLKDDGLKKLSLSLVGKVLANKLINREAFRRVLLRIWKVIEGITIEVGSENTFMFQFQNLEDWRRILTGGLWSFDNFLIVLVEPSGNRDIVNMKFNKAAFWVQIHNVPLLCMTKRIGQFLGSMIGDVEEIDEGASETVMASS</sequence>
<protein>
    <recommendedName>
        <fullName evidence="1">DUF4283 domain-containing protein</fullName>
    </recommendedName>
</protein>
<evidence type="ECO:0000313" key="3">
    <source>
        <dbReference type="Proteomes" id="UP001281410"/>
    </source>
</evidence>
<reference evidence="2" key="1">
    <citation type="journal article" date="2023" name="Plant J.">
        <title>Genome sequences and population genomics provide insights into the demographic history, inbreeding, and mutation load of two 'living fossil' tree species of Dipteronia.</title>
        <authorList>
            <person name="Feng Y."/>
            <person name="Comes H.P."/>
            <person name="Chen J."/>
            <person name="Zhu S."/>
            <person name="Lu R."/>
            <person name="Zhang X."/>
            <person name="Li P."/>
            <person name="Qiu J."/>
            <person name="Olsen K.M."/>
            <person name="Qiu Y."/>
        </authorList>
    </citation>
    <scope>NUCLEOTIDE SEQUENCE</scope>
    <source>
        <strain evidence="2">NBL</strain>
    </source>
</reference>
<keyword evidence="3" id="KW-1185">Reference proteome</keyword>
<organism evidence="2 3">
    <name type="scientific">Dipteronia sinensis</name>
    <dbReference type="NCBI Taxonomy" id="43782"/>
    <lineage>
        <taxon>Eukaryota</taxon>
        <taxon>Viridiplantae</taxon>
        <taxon>Streptophyta</taxon>
        <taxon>Embryophyta</taxon>
        <taxon>Tracheophyta</taxon>
        <taxon>Spermatophyta</taxon>
        <taxon>Magnoliopsida</taxon>
        <taxon>eudicotyledons</taxon>
        <taxon>Gunneridae</taxon>
        <taxon>Pentapetalae</taxon>
        <taxon>rosids</taxon>
        <taxon>malvids</taxon>
        <taxon>Sapindales</taxon>
        <taxon>Sapindaceae</taxon>
        <taxon>Hippocastanoideae</taxon>
        <taxon>Acereae</taxon>
        <taxon>Dipteronia</taxon>
    </lineage>
</organism>
<proteinExistence type="predicted"/>
<dbReference type="InterPro" id="IPR040256">
    <property type="entry name" value="At4g02000-like"/>
</dbReference>
<feature type="domain" description="DUF4283" evidence="1">
    <location>
        <begin position="36"/>
        <end position="108"/>
    </location>
</feature>